<dbReference type="RefSeq" id="XP_025595844.1">
    <property type="nucleotide sequence ID" value="XM_025743222.1"/>
</dbReference>
<accession>A0A316Z5S7</accession>
<organism evidence="2 3">
    <name type="scientific">Tilletiopsis washingtonensis</name>
    <dbReference type="NCBI Taxonomy" id="58919"/>
    <lineage>
        <taxon>Eukaryota</taxon>
        <taxon>Fungi</taxon>
        <taxon>Dikarya</taxon>
        <taxon>Basidiomycota</taxon>
        <taxon>Ustilaginomycotina</taxon>
        <taxon>Exobasidiomycetes</taxon>
        <taxon>Entylomatales</taxon>
        <taxon>Entylomatales incertae sedis</taxon>
        <taxon>Tilletiopsis</taxon>
    </lineage>
</organism>
<feature type="compositionally biased region" description="Low complexity" evidence="1">
    <location>
        <begin position="184"/>
        <end position="204"/>
    </location>
</feature>
<feature type="compositionally biased region" description="Basic and acidic residues" evidence="1">
    <location>
        <begin position="321"/>
        <end position="338"/>
    </location>
</feature>
<evidence type="ECO:0000256" key="1">
    <source>
        <dbReference type="SAM" id="MobiDB-lite"/>
    </source>
</evidence>
<evidence type="ECO:0000313" key="2">
    <source>
        <dbReference type="EMBL" id="PWN95565.1"/>
    </source>
</evidence>
<dbReference type="EMBL" id="KZ819303">
    <property type="protein sequence ID" value="PWN95565.1"/>
    <property type="molecule type" value="Genomic_DNA"/>
</dbReference>
<dbReference type="AlphaFoldDB" id="A0A316Z5S7"/>
<feature type="region of interest" description="Disordered" evidence="1">
    <location>
        <begin position="238"/>
        <end position="346"/>
    </location>
</feature>
<dbReference type="OrthoDB" id="10365854at2759"/>
<dbReference type="GeneID" id="37270766"/>
<dbReference type="STRING" id="58919.A0A316Z5S7"/>
<feature type="compositionally biased region" description="Basic and acidic residues" evidence="1">
    <location>
        <begin position="285"/>
        <end position="299"/>
    </location>
</feature>
<dbReference type="Proteomes" id="UP000245946">
    <property type="component" value="Unassembled WGS sequence"/>
</dbReference>
<gene>
    <name evidence="2" type="ORF">FA09DRAFT_331888</name>
</gene>
<evidence type="ECO:0000313" key="3">
    <source>
        <dbReference type="Proteomes" id="UP000245946"/>
    </source>
</evidence>
<feature type="compositionally biased region" description="Pro residues" evidence="1">
    <location>
        <begin position="260"/>
        <end position="274"/>
    </location>
</feature>
<sequence length="346" mass="36370">MAPQPQPHAPRPLDAPLAASQVGFGLVRLPLPFAVVCARCGAHTPRADVLDASRRRLRAAEGHDVWSYSAALPCCTQAVELRADTRYLTYTVVSGGAAERATDEEAIFEELRDLTTRWAVAATEASHSHRTVPTFASAPSPGALAGLAPDSHHYAPSSSARSRSGSTASGSTSARTLLGGRPGARQARIAAATAAAHAETTSSAQLRRIFAHERARRELPGGAPPLTTSRMLGASAAFRSREGVGIGGSDGRGGGTTRLAPPPRPSAAPAPPQPRNRTSVPLPRALEELARPTTRERAAQHLGESAGASALARRLGQRARKQADPFEREMRESVERGRALRTRGAS</sequence>
<keyword evidence="3" id="KW-1185">Reference proteome</keyword>
<feature type="compositionally biased region" description="Low complexity" evidence="1">
    <location>
        <begin position="157"/>
        <end position="176"/>
    </location>
</feature>
<protein>
    <submittedName>
        <fullName evidence="2">Uncharacterized protein</fullName>
    </submittedName>
</protein>
<feature type="compositionally biased region" description="Gly residues" evidence="1">
    <location>
        <begin position="244"/>
        <end position="256"/>
    </location>
</feature>
<reference evidence="2 3" key="1">
    <citation type="journal article" date="2018" name="Mol. Biol. Evol.">
        <title>Broad Genomic Sampling Reveals a Smut Pathogenic Ancestry of the Fungal Clade Ustilaginomycotina.</title>
        <authorList>
            <person name="Kijpornyongpan T."/>
            <person name="Mondo S.J."/>
            <person name="Barry K."/>
            <person name="Sandor L."/>
            <person name="Lee J."/>
            <person name="Lipzen A."/>
            <person name="Pangilinan J."/>
            <person name="LaButti K."/>
            <person name="Hainaut M."/>
            <person name="Henrissat B."/>
            <person name="Grigoriev I.V."/>
            <person name="Spatafora J.W."/>
            <person name="Aime M.C."/>
        </authorList>
    </citation>
    <scope>NUCLEOTIDE SEQUENCE [LARGE SCALE GENOMIC DNA]</scope>
    <source>
        <strain evidence="2 3">MCA 4186</strain>
    </source>
</reference>
<name>A0A316Z5S7_9BASI</name>
<feature type="region of interest" description="Disordered" evidence="1">
    <location>
        <begin position="146"/>
        <end position="204"/>
    </location>
</feature>
<proteinExistence type="predicted"/>